<feature type="domain" description="Protein kinase" evidence="8">
    <location>
        <begin position="298"/>
        <end position="673"/>
    </location>
</feature>
<dbReference type="InterPro" id="IPR050117">
    <property type="entry name" value="MAPK"/>
</dbReference>
<dbReference type="VEuPathDB" id="AmoebaDB:FDP41_001686"/>
<dbReference type="Gene3D" id="1.10.510.10">
    <property type="entry name" value="Transferase(Phosphotransferase) domain 1"/>
    <property type="match status" value="2"/>
</dbReference>
<feature type="region of interest" description="Disordered" evidence="7">
    <location>
        <begin position="1"/>
        <end position="31"/>
    </location>
</feature>
<dbReference type="PANTHER" id="PTHR24055">
    <property type="entry name" value="MITOGEN-ACTIVATED PROTEIN KINASE"/>
    <property type="match status" value="1"/>
</dbReference>
<dbReference type="EMBL" id="VFQX01000027">
    <property type="protein sequence ID" value="KAF0979343.1"/>
    <property type="molecule type" value="Genomic_DNA"/>
</dbReference>
<keyword evidence="4" id="KW-0418">Kinase</keyword>
<dbReference type="FunFam" id="1.10.510.10:FF:000624">
    <property type="entry name" value="Mitogen-activated protein kinase"/>
    <property type="match status" value="1"/>
</dbReference>
<feature type="compositionally biased region" description="Polar residues" evidence="7">
    <location>
        <begin position="812"/>
        <end position="829"/>
    </location>
</feature>
<evidence type="ECO:0000256" key="3">
    <source>
        <dbReference type="ARBA" id="ARBA00022741"/>
    </source>
</evidence>
<organism evidence="9 10">
    <name type="scientific">Naegleria fowleri</name>
    <name type="common">Brain eating amoeba</name>
    <dbReference type="NCBI Taxonomy" id="5763"/>
    <lineage>
        <taxon>Eukaryota</taxon>
        <taxon>Discoba</taxon>
        <taxon>Heterolobosea</taxon>
        <taxon>Tetramitia</taxon>
        <taxon>Eutetramitia</taxon>
        <taxon>Vahlkampfiidae</taxon>
        <taxon>Naegleria</taxon>
    </lineage>
</organism>
<feature type="compositionally biased region" description="Low complexity" evidence="7">
    <location>
        <begin position="751"/>
        <end position="766"/>
    </location>
</feature>
<dbReference type="VEuPathDB" id="AmoebaDB:NfTy_054630"/>
<dbReference type="GeneID" id="68108904"/>
<evidence type="ECO:0000313" key="10">
    <source>
        <dbReference type="Proteomes" id="UP000444721"/>
    </source>
</evidence>
<keyword evidence="3 6" id="KW-0547">Nucleotide-binding</keyword>
<keyword evidence="2" id="KW-0808">Transferase</keyword>
<dbReference type="GO" id="GO:0004674">
    <property type="term" value="F:protein serine/threonine kinase activity"/>
    <property type="evidence" value="ECO:0007669"/>
    <property type="project" value="UniProtKB-KW"/>
</dbReference>
<dbReference type="SUPFAM" id="SSF56112">
    <property type="entry name" value="Protein kinase-like (PK-like)"/>
    <property type="match status" value="1"/>
</dbReference>
<keyword evidence="1" id="KW-0723">Serine/threonine-protein kinase</keyword>
<dbReference type="InterPro" id="IPR000719">
    <property type="entry name" value="Prot_kinase_dom"/>
</dbReference>
<feature type="region of interest" description="Disordered" evidence="7">
    <location>
        <begin position="807"/>
        <end position="829"/>
    </location>
</feature>
<accession>A0A6A5BMW5</accession>
<dbReference type="Proteomes" id="UP000444721">
    <property type="component" value="Unassembled WGS sequence"/>
</dbReference>
<comment type="caution">
    <text evidence="9">The sequence shown here is derived from an EMBL/GenBank/DDBJ whole genome shotgun (WGS) entry which is preliminary data.</text>
</comment>
<feature type="compositionally biased region" description="Basic and acidic residues" evidence="7">
    <location>
        <begin position="774"/>
        <end position="793"/>
    </location>
</feature>
<sequence>MSSNNSHDEVTVQLSGGGPTTTTTMNNNHHSNSSITTMMMKSTHSKPNATHCVSDHQQQHPQQLSKYFDGTYSVSSHHPTIMNGMNNNNSSHGFPPSSYYASVMMMNVTPSQPSMMGSVYNMMMMNHNTPQQQQLLGDQQVSKNRTNSYLNHNNSNLIYSSSHPSSSSNLHSNCSSSCYDHPNNNNNHTQHPLTTHQQHLQEQHTPMVPYNSQNHVSTNHGGTATTHKINNNTNPTKQQPQPQPPPPPPQHKLLQQTKSSESCLFTSCTTTTTSTTSTTTLPKQMVQNFEFDTPASRYKVTDIIGNGTYGVVAIAMEQETQTQVALKKNIRVFPNREHTTSSDKYAAFNNSGKLHQLRMLRELKILHHMRQCPYIVSLRDVHVPTSMDQLEDIEMVTSLMEADLRDIFDSGQYLSPKHIKWFMYQIVLSVYYMQKAHILHRDLKPENVLLNSQCDVSICDFGLARGFYNSRKHRSNSNLNLASTPNNSSTGTGSSGGIFTSVVVGHNNPTTTTTTSSIITSTTTSTTTDPILLMENNTRLSSNYVVSRWYRPPELLTNAPHIYNKTLDMWSVGCIMYELLSGTGEVLFKGTGSVDQIKRIVKQLGTPNLEDFNGSDSARDFVFNKLPFYRRRSFTKRLPANTCPMAIDLMKRMLVFNMYKRITPEEALMHPYFREFYDVNDLNLCSDMKPFDTAWEDDMLTSEDLKREAYHTLCEIKRQILFEQVHQQQQHAHHDVPHQQQEEEEEDGSHQQEQQQLLNNQQQHHGGASPPQDHLCHENDKDMDDHHEFDPHSHPFLIEYSKESLSSLSSLPQNTEHPTSNNAFEKFSYPTTPSIHDTIMMMDGGTSNDGGFNNHGDAAVNNQNFNNHNTMMTTTTTTTTTPTTTPPGNNNNHYNTTMYCNAINDGQLSSSRLTTNQPDFSVKFNLFSNSTLNAMSGLGSENNDDHDIHMNDMMTFSSPSVALDAISSLTTSTTTYRFNTAASTTQHSISGGKPNGGVSSKHSIHRGDELIENSCATFSPPTVVNISYQTTRV</sequence>
<evidence type="ECO:0000313" key="9">
    <source>
        <dbReference type="EMBL" id="KAF0979343.1"/>
    </source>
</evidence>
<evidence type="ECO:0000256" key="2">
    <source>
        <dbReference type="ARBA" id="ARBA00022679"/>
    </source>
</evidence>
<feature type="binding site" evidence="6">
    <location>
        <position position="327"/>
    </location>
    <ligand>
        <name>ATP</name>
        <dbReference type="ChEBI" id="CHEBI:30616"/>
    </ligand>
</feature>
<dbReference type="VEuPathDB" id="AmoebaDB:NF0036350"/>
<feature type="compositionally biased region" description="Pro residues" evidence="7">
    <location>
        <begin position="241"/>
        <end position="250"/>
    </location>
</feature>
<dbReference type="RefSeq" id="XP_044564056.1">
    <property type="nucleotide sequence ID" value="XM_044704797.1"/>
</dbReference>
<dbReference type="InterPro" id="IPR011009">
    <property type="entry name" value="Kinase-like_dom_sf"/>
</dbReference>
<dbReference type="AlphaFoldDB" id="A0A6A5BMW5"/>
<dbReference type="PROSITE" id="PS00107">
    <property type="entry name" value="PROTEIN_KINASE_ATP"/>
    <property type="match status" value="1"/>
</dbReference>
<evidence type="ECO:0000256" key="5">
    <source>
        <dbReference type="ARBA" id="ARBA00022840"/>
    </source>
</evidence>
<feature type="compositionally biased region" description="Basic and acidic residues" evidence="7">
    <location>
        <begin position="732"/>
        <end position="741"/>
    </location>
</feature>
<evidence type="ECO:0000256" key="1">
    <source>
        <dbReference type="ARBA" id="ARBA00022527"/>
    </source>
</evidence>
<dbReference type="SMART" id="SM00220">
    <property type="entry name" value="S_TKc"/>
    <property type="match status" value="1"/>
</dbReference>
<dbReference type="PROSITE" id="PS50011">
    <property type="entry name" value="PROTEIN_KINASE_DOM"/>
    <property type="match status" value="1"/>
</dbReference>
<dbReference type="GO" id="GO:0005524">
    <property type="term" value="F:ATP binding"/>
    <property type="evidence" value="ECO:0007669"/>
    <property type="project" value="UniProtKB-UniRule"/>
</dbReference>
<gene>
    <name evidence="9" type="ORF">FDP41_001686</name>
</gene>
<evidence type="ECO:0000256" key="6">
    <source>
        <dbReference type="PROSITE-ProRule" id="PRU10141"/>
    </source>
</evidence>
<dbReference type="Pfam" id="PF00069">
    <property type="entry name" value="Pkinase"/>
    <property type="match status" value="2"/>
</dbReference>
<dbReference type="Gene3D" id="3.30.200.20">
    <property type="entry name" value="Phosphorylase Kinase, domain 1"/>
    <property type="match status" value="1"/>
</dbReference>
<protein>
    <recommendedName>
        <fullName evidence="8">Protein kinase domain-containing protein</fullName>
    </recommendedName>
</protein>
<feature type="compositionally biased region" description="Low complexity" evidence="7">
    <location>
        <begin position="154"/>
        <end position="206"/>
    </location>
</feature>
<feature type="compositionally biased region" description="Polar residues" evidence="7">
    <location>
        <begin position="210"/>
        <end position="237"/>
    </location>
</feature>
<proteinExistence type="predicted"/>
<dbReference type="InterPro" id="IPR017441">
    <property type="entry name" value="Protein_kinase_ATP_BS"/>
</dbReference>
<feature type="region of interest" description="Disordered" evidence="7">
    <location>
        <begin position="145"/>
        <end position="258"/>
    </location>
</feature>
<dbReference type="OrthoDB" id="10265218at2759"/>
<reference evidence="9 10" key="1">
    <citation type="journal article" date="2019" name="Sci. Rep.">
        <title>Nanopore sequencing improves the draft genome of the human pathogenic amoeba Naegleria fowleri.</title>
        <authorList>
            <person name="Liechti N."/>
            <person name="Schurch N."/>
            <person name="Bruggmann R."/>
            <person name="Wittwer M."/>
        </authorList>
    </citation>
    <scope>NUCLEOTIDE SEQUENCE [LARGE SCALE GENOMIC DNA]</scope>
    <source>
        <strain evidence="9 10">ATCC 30894</strain>
    </source>
</reference>
<keyword evidence="5 6" id="KW-0067">ATP-binding</keyword>
<dbReference type="InterPro" id="IPR008271">
    <property type="entry name" value="Ser/Thr_kinase_AS"/>
</dbReference>
<feature type="region of interest" description="Disordered" evidence="7">
    <location>
        <begin position="725"/>
        <end position="793"/>
    </location>
</feature>
<feature type="region of interest" description="Disordered" evidence="7">
    <location>
        <begin position="983"/>
        <end position="1003"/>
    </location>
</feature>
<keyword evidence="10" id="KW-1185">Reference proteome</keyword>
<evidence type="ECO:0000256" key="7">
    <source>
        <dbReference type="SAM" id="MobiDB-lite"/>
    </source>
</evidence>
<feature type="compositionally biased region" description="Basic and acidic residues" evidence="7">
    <location>
        <begin position="1"/>
        <end position="10"/>
    </location>
</feature>
<evidence type="ECO:0000259" key="8">
    <source>
        <dbReference type="PROSITE" id="PS50011"/>
    </source>
</evidence>
<name>A0A6A5BMW5_NAEFO</name>
<feature type="compositionally biased region" description="Low complexity" evidence="7">
    <location>
        <begin position="20"/>
        <end position="31"/>
    </location>
</feature>
<evidence type="ECO:0000256" key="4">
    <source>
        <dbReference type="ARBA" id="ARBA00022777"/>
    </source>
</evidence>
<dbReference type="PROSITE" id="PS00108">
    <property type="entry name" value="PROTEIN_KINASE_ST"/>
    <property type="match status" value="1"/>
</dbReference>